<sequence length="266" mass="28578">MFFLTIFLLVATVLGDVSITAPKAGDSYSASGGSASVDIKWIDSTDDDDDQFSLSKVKTYTISLCTGPSSSIECFATILKAESLDDNKYTASVKASAADDGYYFFQIYAVFPNSAATIHYTNRFELTDMTGSTNTLTVKNTVTGTAPPAQTNGADASSFDSKSFTVPYTLQTGKTRFAPMQTQPGSKAKTDESWSRKFPTSSVNYYTSASPSPVVLSTITPGWSYTINSKANWASPAPTPSIKYAPKDRVTKASLSTAAKSKRWLD</sequence>
<evidence type="ECO:0000313" key="1">
    <source>
        <dbReference type="EMBL" id="CAH6720881.1"/>
    </source>
</evidence>
<protein>
    <submittedName>
        <fullName evidence="1">Cell wall synthesis protein Kre9p</fullName>
    </submittedName>
</protein>
<reference evidence="1" key="1">
    <citation type="submission" date="2022-06" db="EMBL/GenBank/DDBJ databases">
        <authorList>
            <person name="Legras J.-L."/>
            <person name="Devillers H."/>
            <person name="Grondin C."/>
        </authorList>
    </citation>
    <scope>NUCLEOTIDE SEQUENCE</scope>
    <source>
        <strain evidence="1">CLIB 1444</strain>
    </source>
</reference>
<name>A0ACA9Y7N9_9ASCO</name>
<evidence type="ECO:0000313" key="2">
    <source>
        <dbReference type="Proteomes" id="UP001152531"/>
    </source>
</evidence>
<accession>A0ACA9Y7N9</accession>
<dbReference type="EMBL" id="CALSDN010000004">
    <property type="protein sequence ID" value="CAH6720881.1"/>
    <property type="molecule type" value="Genomic_DNA"/>
</dbReference>
<keyword evidence="2" id="KW-1185">Reference proteome</keyword>
<dbReference type="Proteomes" id="UP001152531">
    <property type="component" value="Unassembled WGS sequence"/>
</dbReference>
<proteinExistence type="predicted"/>
<comment type="caution">
    <text evidence="1">The sequence shown here is derived from an EMBL/GenBank/DDBJ whole genome shotgun (WGS) entry which is preliminary data.</text>
</comment>
<gene>
    <name evidence="1" type="ORF">CLIB1444_04S10022</name>
</gene>
<organism evidence="1 2">
    <name type="scientific">[Candida] jaroonii</name>
    <dbReference type="NCBI Taxonomy" id="467808"/>
    <lineage>
        <taxon>Eukaryota</taxon>
        <taxon>Fungi</taxon>
        <taxon>Dikarya</taxon>
        <taxon>Ascomycota</taxon>
        <taxon>Saccharomycotina</taxon>
        <taxon>Pichiomycetes</taxon>
        <taxon>Debaryomycetaceae</taxon>
        <taxon>Yamadazyma</taxon>
    </lineage>
</organism>